<evidence type="ECO:0000256" key="7">
    <source>
        <dbReference type="HAMAP-Rule" id="MF_00208"/>
    </source>
</evidence>
<reference evidence="13" key="1">
    <citation type="journal article" date="2019" name="Int. J. Syst. Evol. Microbiol.">
        <title>The Global Catalogue of Microorganisms (GCM) 10K type strain sequencing project: providing services to taxonomists for standard genome sequencing and annotation.</title>
        <authorList>
            <consortium name="The Broad Institute Genomics Platform"/>
            <consortium name="The Broad Institute Genome Sequencing Center for Infectious Disease"/>
            <person name="Wu L."/>
            <person name="Ma J."/>
        </authorList>
    </citation>
    <scope>NUCLEOTIDE SEQUENCE [LARGE SCALE GENOMIC DNA]</scope>
    <source>
        <strain evidence="13">KCTC 42182</strain>
    </source>
</reference>
<gene>
    <name evidence="7" type="primary">murE</name>
    <name evidence="12" type="ORF">ACFOOQ_19945</name>
</gene>
<evidence type="ECO:0000313" key="12">
    <source>
        <dbReference type="EMBL" id="MFC3677836.1"/>
    </source>
</evidence>
<proteinExistence type="inferred from homology"/>
<organism evidence="12 13">
    <name type="scientific">Ferrovibrio xuzhouensis</name>
    <dbReference type="NCBI Taxonomy" id="1576914"/>
    <lineage>
        <taxon>Bacteria</taxon>
        <taxon>Pseudomonadati</taxon>
        <taxon>Pseudomonadota</taxon>
        <taxon>Alphaproteobacteria</taxon>
        <taxon>Rhodospirillales</taxon>
        <taxon>Rhodospirillaceae</taxon>
        <taxon>Ferrovibrio</taxon>
    </lineage>
</organism>
<keyword evidence="2 7" id="KW-0132">Cell division</keyword>
<evidence type="ECO:0000313" key="13">
    <source>
        <dbReference type="Proteomes" id="UP001595711"/>
    </source>
</evidence>
<comment type="function">
    <text evidence="7">Catalyzes the addition of meso-diaminopimelic acid to the nucleotide precursor UDP-N-acetylmuramoyl-L-alanyl-D-glutamate (UMAG) in the biosynthesis of bacterial cell-wall peptidoglycan.</text>
</comment>
<keyword evidence="7" id="KW-0067">ATP-binding</keyword>
<keyword evidence="3 7" id="KW-0133">Cell shape</keyword>
<feature type="binding site" evidence="7">
    <location>
        <position position="176"/>
    </location>
    <ligand>
        <name>UDP-N-acetyl-alpha-D-muramoyl-L-alanyl-D-glutamate</name>
        <dbReference type="ChEBI" id="CHEBI:83900"/>
    </ligand>
</feature>
<feature type="binding site" evidence="7">
    <location>
        <position position="452"/>
    </location>
    <ligand>
        <name>meso-2,6-diaminopimelate</name>
        <dbReference type="ChEBI" id="CHEBI:57791"/>
    </ligand>
</feature>
<keyword evidence="7" id="KW-0547">Nucleotide-binding</keyword>
<dbReference type="EMBL" id="JBHRYJ010000005">
    <property type="protein sequence ID" value="MFC3677836.1"/>
    <property type="molecule type" value="Genomic_DNA"/>
</dbReference>
<keyword evidence="7" id="KW-0460">Magnesium</keyword>
<comment type="caution">
    <text evidence="12">The sequence shown here is derived from an EMBL/GenBank/DDBJ whole genome shotgun (WGS) entry which is preliminary data.</text>
</comment>
<feature type="binding site" evidence="7">
    <location>
        <begin position="107"/>
        <end position="113"/>
    </location>
    <ligand>
        <name>ATP</name>
        <dbReference type="ChEBI" id="CHEBI:30616"/>
    </ligand>
</feature>
<evidence type="ECO:0000256" key="8">
    <source>
        <dbReference type="RuleBase" id="RU004135"/>
    </source>
</evidence>
<dbReference type="InterPro" id="IPR000713">
    <property type="entry name" value="Mur_ligase_N"/>
</dbReference>
<dbReference type="Pfam" id="PF01225">
    <property type="entry name" value="Mur_ligase"/>
    <property type="match status" value="1"/>
</dbReference>
<dbReference type="Gene3D" id="3.90.190.20">
    <property type="entry name" value="Mur ligase, C-terminal domain"/>
    <property type="match status" value="1"/>
</dbReference>
<dbReference type="InterPro" id="IPR036565">
    <property type="entry name" value="Mur-like_cat_sf"/>
</dbReference>
<keyword evidence="6 7" id="KW-0961">Cell wall biogenesis/degradation</keyword>
<feature type="short sequence motif" description="Meso-diaminopimelate recognition motif" evidence="7">
    <location>
        <begin position="404"/>
        <end position="407"/>
    </location>
</feature>
<feature type="binding site" evidence="7">
    <location>
        <position position="380"/>
    </location>
    <ligand>
        <name>meso-2,6-diaminopimelate</name>
        <dbReference type="ChEBI" id="CHEBI:57791"/>
    </ligand>
</feature>
<evidence type="ECO:0000256" key="2">
    <source>
        <dbReference type="ARBA" id="ARBA00022618"/>
    </source>
</evidence>
<feature type="domain" description="Mur ligase C-terminal" evidence="10">
    <location>
        <begin position="330"/>
        <end position="454"/>
    </location>
</feature>
<dbReference type="SUPFAM" id="SSF53623">
    <property type="entry name" value="MurD-like peptide ligases, catalytic domain"/>
    <property type="match status" value="1"/>
</dbReference>
<dbReference type="Pfam" id="PF08245">
    <property type="entry name" value="Mur_ligase_M"/>
    <property type="match status" value="1"/>
</dbReference>
<evidence type="ECO:0000256" key="6">
    <source>
        <dbReference type="ARBA" id="ARBA00023316"/>
    </source>
</evidence>
<evidence type="ECO:0000259" key="9">
    <source>
        <dbReference type="Pfam" id="PF01225"/>
    </source>
</evidence>
<feature type="binding site" evidence="7">
    <location>
        <position position="28"/>
    </location>
    <ligand>
        <name>UDP-N-acetyl-alpha-D-muramoyl-L-alanyl-D-glutamate</name>
        <dbReference type="ChEBI" id="CHEBI:83900"/>
    </ligand>
</feature>
<feature type="binding site" evidence="7">
    <location>
        <position position="456"/>
    </location>
    <ligand>
        <name>meso-2,6-diaminopimelate</name>
        <dbReference type="ChEBI" id="CHEBI:57791"/>
    </ligand>
</feature>
<comment type="pathway">
    <text evidence="7 8">Cell wall biogenesis; peptidoglycan biosynthesis.</text>
</comment>
<feature type="binding site" evidence="7">
    <location>
        <begin position="404"/>
        <end position="407"/>
    </location>
    <ligand>
        <name>meso-2,6-diaminopimelate</name>
        <dbReference type="ChEBI" id="CHEBI:57791"/>
    </ligand>
</feature>
<dbReference type="NCBIfam" id="TIGR01085">
    <property type="entry name" value="murE"/>
    <property type="match status" value="1"/>
</dbReference>
<dbReference type="PANTHER" id="PTHR23135:SF4">
    <property type="entry name" value="UDP-N-ACETYLMURAMOYL-L-ALANYL-D-GLUTAMATE--2,6-DIAMINOPIMELATE LIGASE MURE HOMOLOG, CHLOROPLASTIC"/>
    <property type="match status" value="1"/>
</dbReference>
<evidence type="ECO:0000256" key="1">
    <source>
        <dbReference type="ARBA" id="ARBA00005898"/>
    </source>
</evidence>
<comment type="cofactor">
    <cofactor evidence="7">
        <name>Mg(2+)</name>
        <dbReference type="ChEBI" id="CHEBI:18420"/>
    </cofactor>
</comment>
<dbReference type="SUPFAM" id="SSF53244">
    <property type="entry name" value="MurD-like peptide ligases, peptide-binding domain"/>
    <property type="match status" value="1"/>
</dbReference>
<evidence type="ECO:0000259" key="10">
    <source>
        <dbReference type="Pfam" id="PF02875"/>
    </source>
</evidence>
<protein>
    <recommendedName>
        <fullName evidence="7">UDP-N-acetylmuramoyl-L-alanyl-D-glutamate--2,6-diaminopimelate ligase</fullName>
        <ecNumber evidence="7">6.3.2.13</ecNumber>
    </recommendedName>
    <alternativeName>
        <fullName evidence="7">Meso-A2pm-adding enzyme</fullName>
    </alternativeName>
    <alternativeName>
        <fullName evidence="7">Meso-diaminopimelate-adding enzyme</fullName>
    </alternativeName>
    <alternativeName>
        <fullName evidence="7">UDP-MurNAc-L-Ala-D-Glu:meso-diaminopimelate ligase</fullName>
    </alternativeName>
    <alternativeName>
        <fullName evidence="7">UDP-MurNAc-tripeptide synthetase</fullName>
    </alternativeName>
    <alternativeName>
        <fullName evidence="7">UDP-N-acetylmuramyl-tripeptide synthetase</fullName>
    </alternativeName>
</protein>
<evidence type="ECO:0000256" key="5">
    <source>
        <dbReference type="ARBA" id="ARBA00023306"/>
    </source>
</evidence>
<comment type="similarity">
    <text evidence="1 7">Belongs to the MurCDEF family. MurE subfamily.</text>
</comment>
<feature type="binding site" evidence="7">
    <location>
        <begin position="149"/>
        <end position="150"/>
    </location>
    <ligand>
        <name>UDP-N-acetyl-alpha-D-muramoyl-L-alanyl-D-glutamate</name>
        <dbReference type="ChEBI" id="CHEBI:83900"/>
    </ligand>
</feature>
<dbReference type="PANTHER" id="PTHR23135">
    <property type="entry name" value="MUR LIGASE FAMILY MEMBER"/>
    <property type="match status" value="1"/>
</dbReference>
<dbReference type="NCBIfam" id="NF001124">
    <property type="entry name" value="PRK00139.1-2"/>
    <property type="match status" value="1"/>
</dbReference>
<dbReference type="HAMAP" id="MF_00208">
    <property type="entry name" value="MurE"/>
    <property type="match status" value="1"/>
</dbReference>
<dbReference type="Gene3D" id="3.40.1190.10">
    <property type="entry name" value="Mur-like, catalytic domain"/>
    <property type="match status" value="1"/>
</dbReference>
<dbReference type="EC" id="6.3.2.13" evidence="7"/>
<evidence type="ECO:0000259" key="11">
    <source>
        <dbReference type="Pfam" id="PF08245"/>
    </source>
</evidence>
<dbReference type="InterPro" id="IPR036615">
    <property type="entry name" value="Mur_ligase_C_dom_sf"/>
</dbReference>
<dbReference type="SUPFAM" id="SSF63418">
    <property type="entry name" value="MurE/MurF N-terminal domain"/>
    <property type="match status" value="1"/>
</dbReference>
<dbReference type="Pfam" id="PF02875">
    <property type="entry name" value="Mur_ligase_C"/>
    <property type="match status" value="1"/>
</dbReference>
<comment type="subcellular location">
    <subcellularLocation>
        <location evidence="7 8">Cytoplasm</location>
    </subcellularLocation>
</comment>
<dbReference type="Proteomes" id="UP001595711">
    <property type="component" value="Unassembled WGS sequence"/>
</dbReference>
<comment type="PTM">
    <text evidence="7">Carboxylation is probably crucial for Mg(2+) binding and, consequently, for the gamma-phosphate positioning of ATP.</text>
</comment>
<keyword evidence="4 7" id="KW-0573">Peptidoglycan synthesis</keyword>
<accession>A0ABV7VMR2</accession>
<evidence type="ECO:0000256" key="3">
    <source>
        <dbReference type="ARBA" id="ARBA00022960"/>
    </source>
</evidence>
<feature type="domain" description="Mur ligase N-terminal catalytic" evidence="9">
    <location>
        <begin position="21"/>
        <end position="68"/>
    </location>
</feature>
<feature type="binding site" evidence="7">
    <location>
        <position position="184"/>
    </location>
    <ligand>
        <name>UDP-N-acetyl-alpha-D-muramoyl-L-alanyl-D-glutamate</name>
        <dbReference type="ChEBI" id="CHEBI:83900"/>
    </ligand>
</feature>
<dbReference type="InterPro" id="IPR005761">
    <property type="entry name" value="UDP-N-AcMur-Glu-dNH2Pim_ligase"/>
</dbReference>
<dbReference type="RefSeq" id="WP_379729439.1">
    <property type="nucleotide sequence ID" value="NZ_JBHRYJ010000005.1"/>
</dbReference>
<keyword evidence="7 12" id="KW-0436">Ligase</keyword>
<dbReference type="GO" id="GO:0008765">
    <property type="term" value="F:UDP-N-acetylmuramoylalanyl-D-glutamate-2,6-diaminopimelate ligase activity"/>
    <property type="evidence" value="ECO:0007669"/>
    <property type="project" value="UniProtKB-EC"/>
</dbReference>
<dbReference type="InterPro" id="IPR004101">
    <property type="entry name" value="Mur_ligase_C"/>
</dbReference>
<feature type="domain" description="Mur ligase central" evidence="11">
    <location>
        <begin position="105"/>
        <end position="307"/>
    </location>
</feature>
<name>A0ABV7VMR2_9PROT</name>
<evidence type="ECO:0000256" key="4">
    <source>
        <dbReference type="ARBA" id="ARBA00022984"/>
    </source>
</evidence>
<dbReference type="InterPro" id="IPR013221">
    <property type="entry name" value="Mur_ligase_cen"/>
</dbReference>
<dbReference type="NCBIfam" id="NF001126">
    <property type="entry name" value="PRK00139.1-4"/>
    <property type="match status" value="1"/>
</dbReference>
<sequence length="496" mass="51529">MRLSELCRDLPLDPGAAGLDVAGLTADSRAVRPGFLFAALQGSHADGHRFIPDARAKGAVAVLSDHVDPALAGQIAFITDANPRRRLALMAAAFFGAQPATIAAVTGTNGKTSVANFTAQIWALLDVKSASLGTLGLHGTGLDDSVAHTTPDPVRLHELLACAKRAGIEHLALEASSHGLDQHRLDGVAIRAAAFTNLTRDHMDYHPTVEAYLAAKLRLFDSLLPAGGAAVINMDSAVGAQVEALCTKRGQRLIRYGQLGTELRLLAAVPHAGGLDIEAEVFGVRRAARLPLIGGFQAGNVLAALGLVVGCGGHAAAAWEVLGRLEGVPGRMQKAAARRNGATVFVDYAHTPDALETVLKAARPHATRRLLVVFGCGGDRDRGKRPLMGEVTARLADRVYVTDDNPRSEDAAAIRAAIMAACPGGIEIGDRRAAIIAAVAELQAGDLLLVAGKGHEQGQIIGSETRPFDDVAVAREAVSAADAASDPGIAPYGGKY</sequence>
<feature type="modified residue" description="N6-carboxylysine" evidence="7">
    <location>
        <position position="216"/>
    </location>
</feature>
<dbReference type="Gene3D" id="3.40.1390.10">
    <property type="entry name" value="MurE/MurF, N-terminal domain"/>
    <property type="match status" value="1"/>
</dbReference>
<keyword evidence="13" id="KW-1185">Reference proteome</keyword>
<dbReference type="InterPro" id="IPR035911">
    <property type="entry name" value="MurE/MurF_N"/>
</dbReference>
<keyword evidence="5 7" id="KW-0131">Cell cycle</keyword>
<keyword evidence="7" id="KW-0963">Cytoplasm</keyword>
<feature type="binding site" evidence="7">
    <location>
        <position position="182"/>
    </location>
    <ligand>
        <name>UDP-N-acetyl-alpha-D-muramoyl-L-alanyl-D-glutamate</name>
        <dbReference type="ChEBI" id="CHEBI:83900"/>
    </ligand>
</feature>
<comment type="caution">
    <text evidence="7">Lacks conserved residue(s) required for the propagation of feature annotation.</text>
</comment>
<comment type="catalytic activity">
    <reaction evidence="7">
        <text>UDP-N-acetyl-alpha-D-muramoyl-L-alanyl-D-glutamate + meso-2,6-diaminopimelate + ATP = UDP-N-acetyl-alpha-D-muramoyl-L-alanyl-gamma-D-glutamyl-meso-2,6-diaminopimelate + ADP + phosphate + H(+)</text>
        <dbReference type="Rhea" id="RHEA:23676"/>
        <dbReference type="ChEBI" id="CHEBI:15378"/>
        <dbReference type="ChEBI" id="CHEBI:30616"/>
        <dbReference type="ChEBI" id="CHEBI:43474"/>
        <dbReference type="ChEBI" id="CHEBI:57791"/>
        <dbReference type="ChEBI" id="CHEBI:83900"/>
        <dbReference type="ChEBI" id="CHEBI:83905"/>
        <dbReference type="ChEBI" id="CHEBI:456216"/>
        <dbReference type="EC" id="6.3.2.13"/>
    </reaction>
</comment>